<feature type="compositionally biased region" description="Polar residues" evidence="1">
    <location>
        <begin position="161"/>
        <end position="179"/>
    </location>
</feature>
<sequence length="257" mass="28888">MMAARASPLNSSGHEWWRLKVESCAKAWAAIRAPVAAVRGGVLRFSSRVTRYKRQSKDVGWFSGGDDDEGEGSYEKEVVGEPVNADFFSITVDGVSDHELHLDDVVKQRQQLQHIGFSKMEMLHLHTLQHLEKELTEAREKSENNSSTTNKTNAKEISHFVNGSGNQNAPISRSPSLDNLQPPPSLSFSSPSPGSRRRRRLRLSPAPTVTVHKLRPSWFVVFEVRQSANPSKLRASVRPSGMKEKHKWDLRCKPKKN</sequence>
<gene>
    <name evidence="2" type="ORF">E3N88_30832</name>
</gene>
<protein>
    <submittedName>
        <fullName evidence="2">Uncharacterized protein</fullName>
    </submittedName>
</protein>
<reference evidence="2 3" key="1">
    <citation type="submission" date="2019-05" db="EMBL/GenBank/DDBJ databases">
        <title>Mikania micrantha, genome provides insights into the molecular mechanism of rapid growth.</title>
        <authorList>
            <person name="Liu B."/>
        </authorList>
    </citation>
    <scope>NUCLEOTIDE SEQUENCE [LARGE SCALE GENOMIC DNA]</scope>
    <source>
        <strain evidence="2">NLD-2019</strain>
        <tissue evidence="2">Leaf</tissue>
    </source>
</reference>
<accession>A0A5N6MNB5</accession>
<evidence type="ECO:0000256" key="1">
    <source>
        <dbReference type="SAM" id="MobiDB-lite"/>
    </source>
</evidence>
<evidence type="ECO:0000313" key="3">
    <source>
        <dbReference type="Proteomes" id="UP000326396"/>
    </source>
</evidence>
<comment type="caution">
    <text evidence="2">The sequence shown here is derived from an EMBL/GenBank/DDBJ whole genome shotgun (WGS) entry which is preliminary data.</text>
</comment>
<dbReference type="EMBL" id="SZYD01000015">
    <property type="protein sequence ID" value="KAD3641608.1"/>
    <property type="molecule type" value="Genomic_DNA"/>
</dbReference>
<dbReference type="Proteomes" id="UP000326396">
    <property type="component" value="Linkage Group LG5"/>
</dbReference>
<keyword evidence="3" id="KW-1185">Reference proteome</keyword>
<dbReference type="PANTHER" id="PTHR35766:SF1">
    <property type="entry name" value="OS08G0543600 PROTEIN"/>
    <property type="match status" value="1"/>
</dbReference>
<feature type="region of interest" description="Disordered" evidence="1">
    <location>
        <begin position="228"/>
        <end position="257"/>
    </location>
</feature>
<dbReference type="PANTHER" id="PTHR35766">
    <property type="entry name" value="OS08G0543600 PROTEIN"/>
    <property type="match status" value="1"/>
</dbReference>
<name>A0A5N6MNB5_9ASTR</name>
<feature type="compositionally biased region" description="Basic and acidic residues" evidence="1">
    <location>
        <begin position="241"/>
        <end position="257"/>
    </location>
</feature>
<dbReference type="AlphaFoldDB" id="A0A5N6MNB5"/>
<evidence type="ECO:0000313" key="2">
    <source>
        <dbReference type="EMBL" id="KAD3641608.1"/>
    </source>
</evidence>
<proteinExistence type="predicted"/>
<organism evidence="2 3">
    <name type="scientific">Mikania micrantha</name>
    <name type="common">bitter vine</name>
    <dbReference type="NCBI Taxonomy" id="192012"/>
    <lineage>
        <taxon>Eukaryota</taxon>
        <taxon>Viridiplantae</taxon>
        <taxon>Streptophyta</taxon>
        <taxon>Embryophyta</taxon>
        <taxon>Tracheophyta</taxon>
        <taxon>Spermatophyta</taxon>
        <taxon>Magnoliopsida</taxon>
        <taxon>eudicotyledons</taxon>
        <taxon>Gunneridae</taxon>
        <taxon>Pentapetalae</taxon>
        <taxon>asterids</taxon>
        <taxon>campanulids</taxon>
        <taxon>Asterales</taxon>
        <taxon>Asteraceae</taxon>
        <taxon>Asteroideae</taxon>
        <taxon>Heliantheae alliance</taxon>
        <taxon>Eupatorieae</taxon>
        <taxon>Mikania</taxon>
    </lineage>
</organism>
<feature type="region of interest" description="Disordered" evidence="1">
    <location>
        <begin position="135"/>
        <end position="204"/>
    </location>
</feature>